<sequence length="66" mass="7369">MFIHRNRIDLPTLALFLLSLAHTLSLSLSLLRCSAAVCLGLFYTAPWHTNYVVRNRAHSVSSVNDA</sequence>
<dbReference type="EMBL" id="GGFL01010241">
    <property type="protein sequence ID" value="MBW74419.1"/>
    <property type="molecule type" value="Transcribed_RNA"/>
</dbReference>
<protein>
    <submittedName>
        <fullName evidence="1">Putative secreted protein</fullName>
    </submittedName>
</protein>
<dbReference type="AlphaFoldDB" id="A0A2M4DA49"/>
<reference evidence="1" key="1">
    <citation type="submission" date="2018-01" db="EMBL/GenBank/DDBJ databases">
        <title>An insight into the sialome of Amazonian anophelines.</title>
        <authorList>
            <person name="Ribeiro J.M."/>
            <person name="Scarpassa V."/>
            <person name="Calvo E."/>
        </authorList>
    </citation>
    <scope>NUCLEOTIDE SEQUENCE</scope>
</reference>
<organism evidence="1">
    <name type="scientific">Anopheles darlingi</name>
    <name type="common">Mosquito</name>
    <dbReference type="NCBI Taxonomy" id="43151"/>
    <lineage>
        <taxon>Eukaryota</taxon>
        <taxon>Metazoa</taxon>
        <taxon>Ecdysozoa</taxon>
        <taxon>Arthropoda</taxon>
        <taxon>Hexapoda</taxon>
        <taxon>Insecta</taxon>
        <taxon>Pterygota</taxon>
        <taxon>Neoptera</taxon>
        <taxon>Endopterygota</taxon>
        <taxon>Diptera</taxon>
        <taxon>Nematocera</taxon>
        <taxon>Culicoidea</taxon>
        <taxon>Culicidae</taxon>
        <taxon>Anophelinae</taxon>
        <taxon>Anopheles</taxon>
    </lineage>
</organism>
<evidence type="ECO:0000313" key="1">
    <source>
        <dbReference type="EMBL" id="MBW74419.1"/>
    </source>
</evidence>
<name>A0A2M4DA49_ANODA</name>
<accession>A0A2M4DA49</accession>
<proteinExistence type="predicted"/>